<dbReference type="GO" id="GO:0016787">
    <property type="term" value="F:hydrolase activity"/>
    <property type="evidence" value="ECO:0007669"/>
    <property type="project" value="UniProtKB-KW"/>
</dbReference>
<dbReference type="SUPFAM" id="SSF52499">
    <property type="entry name" value="Isochorismatase-like hydrolases"/>
    <property type="match status" value="1"/>
</dbReference>
<dbReference type="InterPro" id="IPR050272">
    <property type="entry name" value="Isochorismatase-like_hydrls"/>
</dbReference>
<protein>
    <submittedName>
        <fullName evidence="3">Cysteine hydrolase family protein</fullName>
        <ecNumber evidence="3">3.-.-.-</ecNumber>
    </submittedName>
</protein>
<comment type="caution">
    <text evidence="3">The sequence shown here is derived from an EMBL/GenBank/DDBJ whole genome shotgun (WGS) entry which is preliminary data.</text>
</comment>
<gene>
    <name evidence="3" type="ORF">ABNW52_10760</name>
</gene>
<dbReference type="EC" id="3.-.-.-" evidence="3"/>
<dbReference type="CDD" id="cd01014">
    <property type="entry name" value="nicotinamidase_related"/>
    <property type="match status" value="1"/>
</dbReference>
<sequence>MIAPVFPSPIALIIIDMQQGMRRMPAESRNNPQAEETILRLLCAWRAAGQPVVHVRHMSRTPGSPFWPGQDGVEFQPELQPLPGEHVQEKNVPDVFIHSQLERWLRMRGIQQLVITGVSTNNSVEACVRTAGNLGFDTLVVADGCYAYAKADFDGVLRSAQQVHAMALANLQGEYAQVINSEAALALLLKSSVAL</sequence>
<dbReference type="PANTHER" id="PTHR43540">
    <property type="entry name" value="PEROXYUREIDOACRYLATE/UREIDOACRYLATE AMIDOHYDROLASE-RELATED"/>
    <property type="match status" value="1"/>
</dbReference>
<proteinExistence type="predicted"/>
<dbReference type="EMBL" id="JBEFLD010000005">
    <property type="protein sequence ID" value="MEQ6291089.1"/>
    <property type="molecule type" value="Genomic_DNA"/>
</dbReference>
<dbReference type="Gene3D" id="3.40.50.850">
    <property type="entry name" value="Isochorismatase-like"/>
    <property type="match status" value="1"/>
</dbReference>
<dbReference type="Pfam" id="PF00857">
    <property type="entry name" value="Isochorismatase"/>
    <property type="match status" value="1"/>
</dbReference>
<evidence type="ECO:0000259" key="2">
    <source>
        <dbReference type="Pfam" id="PF00857"/>
    </source>
</evidence>
<keyword evidence="4" id="KW-1185">Reference proteome</keyword>
<keyword evidence="1 3" id="KW-0378">Hydrolase</keyword>
<dbReference type="InterPro" id="IPR036380">
    <property type="entry name" value="Isochorismatase-like_sf"/>
</dbReference>
<feature type="domain" description="Isochorismatase-like" evidence="2">
    <location>
        <begin position="11"/>
        <end position="179"/>
    </location>
</feature>
<dbReference type="InterPro" id="IPR000868">
    <property type="entry name" value="Isochorismatase-like_dom"/>
</dbReference>
<accession>A0ABV1M802</accession>
<reference evidence="3" key="1">
    <citation type="submission" date="2024-06" db="EMBL/GenBank/DDBJ databases">
        <title>Genome sequence of Vogesella sp. MAHUQ-64.</title>
        <authorList>
            <person name="Huq M.A."/>
        </authorList>
    </citation>
    <scope>NUCLEOTIDE SEQUENCE</scope>
    <source>
        <strain evidence="3">MAHUQ-64</strain>
    </source>
</reference>
<dbReference type="PANTHER" id="PTHR43540:SF1">
    <property type="entry name" value="ISOCHORISMATASE HYDROLASE"/>
    <property type="match status" value="1"/>
</dbReference>
<dbReference type="RefSeq" id="WP_349587425.1">
    <property type="nucleotide sequence ID" value="NZ_JBEFLD010000005.1"/>
</dbReference>
<name>A0ABV1M802_9NEIS</name>
<dbReference type="Proteomes" id="UP001433638">
    <property type="component" value="Unassembled WGS sequence"/>
</dbReference>
<organism evidence="3 4">
    <name type="scientific">Vogesella oryzagri</name>
    <dbReference type="NCBI Taxonomy" id="3160864"/>
    <lineage>
        <taxon>Bacteria</taxon>
        <taxon>Pseudomonadati</taxon>
        <taxon>Pseudomonadota</taxon>
        <taxon>Betaproteobacteria</taxon>
        <taxon>Neisseriales</taxon>
        <taxon>Chromobacteriaceae</taxon>
        <taxon>Vogesella</taxon>
    </lineage>
</organism>
<evidence type="ECO:0000313" key="3">
    <source>
        <dbReference type="EMBL" id="MEQ6291089.1"/>
    </source>
</evidence>
<evidence type="ECO:0000313" key="4">
    <source>
        <dbReference type="Proteomes" id="UP001433638"/>
    </source>
</evidence>
<evidence type="ECO:0000256" key="1">
    <source>
        <dbReference type="ARBA" id="ARBA00022801"/>
    </source>
</evidence>